<dbReference type="EMBL" id="CP042197">
    <property type="protein sequence ID" value="QDS75655.1"/>
    <property type="molecule type" value="Genomic_DNA"/>
</dbReference>
<comment type="similarity">
    <text evidence="6">Belongs to the cation diffusion facilitator (CDF) transporter (TC 2.A.4) family. SLC30A subfamily.</text>
</comment>
<dbReference type="PANTHER" id="PTHR45755:SF5">
    <property type="entry name" value="ZINC TRANSPORTER"/>
    <property type="match status" value="1"/>
</dbReference>
<dbReference type="InterPro" id="IPR045316">
    <property type="entry name" value="Msc2-like"/>
</dbReference>
<name>A0A517LJ34_9PEZI</name>
<keyword evidence="6" id="KW-0256">Endoplasmic reticulum</keyword>
<feature type="region of interest" description="Disordered" evidence="7">
    <location>
        <begin position="59"/>
        <end position="88"/>
    </location>
</feature>
<dbReference type="OrthoDB" id="5382797at2759"/>
<feature type="transmembrane region" description="Helical" evidence="6">
    <location>
        <begin position="334"/>
        <end position="354"/>
    </location>
</feature>
<comment type="caution">
    <text evidence="6">Lacks conserved residue(s) required for the propagation of feature annotation.</text>
</comment>
<dbReference type="GO" id="GO:0005789">
    <property type="term" value="C:endoplasmic reticulum membrane"/>
    <property type="evidence" value="ECO:0007669"/>
    <property type="project" value="UniProtKB-SubCell"/>
</dbReference>
<keyword evidence="5 6" id="KW-0472">Membrane</keyword>
<dbReference type="SUPFAM" id="SSF161111">
    <property type="entry name" value="Cation efflux protein transmembrane domain-like"/>
    <property type="match status" value="1"/>
</dbReference>
<evidence type="ECO:0000313" key="10">
    <source>
        <dbReference type="Proteomes" id="UP000316270"/>
    </source>
</evidence>
<feature type="transmembrane region" description="Helical" evidence="6">
    <location>
        <begin position="238"/>
        <end position="258"/>
    </location>
</feature>
<evidence type="ECO:0000256" key="4">
    <source>
        <dbReference type="ARBA" id="ARBA00022989"/>
    </source>
</evidence>
<dbReference type="GO" id="GO:0006882">
    <property type="term" value="P:intracellular zinc ion homeostasis"/>
    <property type="evidence" value="ECO:0007669"/>
    <property type="project" value="InterPro"/>
</dbReference>
<dbReference type="PANTHER" id="PTHR45755">
    <property type="match status" value="1"/>
</dbReference>
<accession>A0A517LJ34</accession>
<dbReference type="Proteomes" id="UP000316270">
    <property type="component" value="Chromosome 13"/>
</dbReference>
<feature type="compositionally biased region" description="Low complexity" evidence="7">
    <location>
        <begin position="64"/>
        <end position="76"/>
    </location>
</feature>
<evidence type="ECO:0000256" key="1">
    <source>
        <dbReference type="ARBA" id="ARBA00004141"/>
    </source>
</evidence>
<keyword evidence="4 6" id="KW-1133">Transmembrane helix</keyword>
<evidence type="ECO:0000256" key="2">
    <source>
        <dbReference type="ARBA" id="ARBA00022448"/>
    </source>
</evidence>
<evidence type="ECO:0000256" key="3">
    <source>
        <dbReference type="ARBA" id="ARBA00022692"/>
    </source>
</evidence>
<proteinExistence type="inferred from homology"/>
<dbReference type="Gene3D" id="1.20.1510.10">
    <property type="entry name" value="Cation efflux protein transmembrane domain"/>
    <property type="match status" value="1"/>
</dbReference>
<dbReference type="GO" id="GO:1904257">
    <property type="term" value="P:zinc ion import into Golgi lumen"/>
    <property type="evidence" value="ECO:0007669"/>
    <property type="project" value="TreeGrafter"/>
</dbReference>
<comment type="function">
    <text evidence="6">Functions as a zinc transporter.</text>
</comment>
<dbReference type="InterPro" id="IPR027469">
    <property type="entry name" value="Cation_efflux_TMD_sf"/>
</dbReference>
<dbReference type="InterPro" id="IPR058533">
    <property type="entry name" value="Cation_efflux_TM"/>
</dbReference>
<feature type="region of interest" description="Disordered" evidence="7">
    <location>
        <begin position="1"/>
        <end position="20"/>
    </location>
</feature>
<dbReference type="GO" id="GO:0031410">
    <property type="term" value="C:cytoplasmic vesicle"/>
    <property type="evidence" value="ECO:0007669"/>
    <property type="project" value="TreeGrafter"/>
</dbReference>
<dbReference type="GO" id="GO:0005385">
    <property type="term" value="F:zinc ion transmembrane transporter activity"/>
    <property type="evidence" value="ECO:0007669"/>
    <property type="project" value="UniProtKB-UniRule"/>
</dbReference>
<keyword evidence="10" id="KW-1185">Reference proteome</keyword>
<gene>
    <name evidence="9" type="ORF">FKW77_007137</name>
</gene>
<dbReference type="AlphaFoldDB" id="A0A517LJ34"/>
<evidence type="ECO:0000256" key="6">
    <source>
        <dbReference type="RuleBase" id="RU369017"/>
    </source>
</evidence>
<evidence type="ECO:0000313" key="9">
    <source>
        <dbReference type="EMBL" id="QDS75655.1"/>
    </source>
</evidence>
<comment type="subcellular location">
    <subcellularLocation>
        <location evidence="6">Endoplasmic reticulum membrane</location>
        <topology evidence="6">Multi-pass membrane protein</topology>
    </subcellularLocation>
    <subcellularLocation>
        <location evidence="1">Membrane</location>
        <topology evidence="1">Multi-pass membrane protein</topology>
    </subcellularLocation>
</comment>
<keyword evidence="3 6" id="KW-0812">Transmembrane</keyword>
<feature type="transmembrane region" description="Helical" evidence="6">
    <location>
        <begin position="360"/>
        <end position="378"/>
    </location>
</feature>
<keyword evidence="2 6" id="KW-0813">Transport</keyword>
<feature type="transmembrane region" description="Helical" evidence="6">
    <location>
        <begin position="290"/>
        <end position="313"/>
    </location>
</feature>
<dbReference type="STRING" id="50376.A0A517LJ34"/>
<feature type="transmembrane region" description="Helical" evidence="6">
    <location>
        <begin position="193"/>
        <end position="217"/>
    </location>
</feature>
<evidence type="ECO:0000259" key="8">
    <source>
        <dbReference type="Pfam" id="PF01545"/>
    </source>
</evidence>
<dbReference type="GO" id="GO:0005794">
    <property type="term" value="C:Golgi apparatus"/>
    <property type="evidence" value="ECO:0007669"/>
    <property type="project" value="TreeGrafter"/>
</dbReference>
<keyword evidence="6" id="KW-0406">Ion transport</keyword>
<reference evidence="9 10" key="1">
    <citation type="submission" date="2019-07" db="EMBL/GenBank/DDBJ databases">
        <title>Finished genome of Venturia effusa.</title>
        <authorList>
            <person name="Young C.A."/>
            <person name="Cox M.P."/>
            <person name="Ganley A.R.D."/>
            <person name="David W.J."/>
        </authorList>
    </citation>
    <scope>NUCLEOTIDE SEQUENCE [LARGE SCALE GENOMIC DNA]</scope>
    <source>
        <strain evidence="10">albino</strain>
    </source>
</reference>
<evidence type="ECO:0000256" key="7">
    <source>
        <dbReference type="SAM" id="MobiDB-lite"/>
    </source>
</evidence>
<sequence length="477" mass="52408">MTFSSLLERPRTPSPPPVEIQFLADSPAIEVSEPDYDPTALSPISAIFPRYASISESAALPQTSPLSPSSVYLSPYSPGPTSHAEDDSIDGAIAQPFEFKQNMAGRLPASMAALRQAEFGRRRGHKFARSSVSHQIILSPTPRSPLQVPQSLPFPTFKEFRASITSEQRRRWLWCTCHLLVAGYVQFEASHSLSMTALSHLLFFDALGAFLCVAVDVGRNFEIWTRGSLRNPFGLERTEVLAGLAMSIILLFMGLDLISHGLNHALENTGGHEPHHPHHHERVSPGTVDIAALAAIISTIISATSLGNHARIARAMRPSRLPTWVPSILRNPSHLLTLSCSFLVLLVPLLSITFSSRFDSALGFTIATAMVFLGSRLCHALGRMLLMSYSGGGDVDALVRDLETDDGVSAVQEAKVWQVHYGLCMASFKVRVRTREHVERVRERIASAVRNRLGDGYGEGSRRLKWEVSSMIAVDRE</sequence>
<feature type="domain" description="Cation efflux protein transmembrane" evidence="8">
    <location>
        <begin position="175"/>
        <end position="386"/>
    </location>
</feature>
<evidence type="ECO:0000256" key="5">
    <source>
        <dbReference type="ARBA" id="ARBA00023136"/>
    </source>
</evidence>
<dbReference type="Pfam" id="PF01545">
    <property type="entry name" value="Cation_efflux"/>
    <property type="match status" value="1"/>
</dbReference>
<protein>
    <recommendedName>
        <fullName evidence="6">Zinc transporter</fullName>
    </recommendedName>
</protein>
<organism evidence="9 10">
    <name type="scientific">Venturia effusa</name>
    <dbReference type="NCBI Taxonomy" id="50376"/>
    <lineage>
        <taxon>Eukaryota</taxon>
        <taxon>Fungi</taxon>
        <taxon>Dikarya</taxon>
        <taxon>Ascomycota</taxon>
        <taxon>Pezizomycotina</taxon>
        <taxon>Dothideomycetes</taxon>
        <taxon>Pleosporomycetidae</taxon>
        <taxon>Venturiales</taxon>
        <taxon>Venturiaceae</taxon>
        <taxon>Venturia</taxon>
    </lineage>
</organism>